<sequence>MSDHEEFEYVDEDGNPLSVEEIAALGDDIEIVEEVEDVEEVEAPAAQQPAAETPAVPADGGSRVPKALLGGVAALVLLVGGGAAYGMHALGQQNTAEDVAAAASSKVEEVQSSVEDKKEEVLEPEPSAAPEPVRTGARVTGAQCMDPAQARWDGEGEMPEFRLRRESAAELPSSITARVKKRHKDDPSELSIVQSERNRLGVYASDSAGIYSRAVISITGGVPVVLNSGATPRVGDDAGACPTLARATTYAVVDGDKEKPIEILASKSVGDVMYGITDDEIIELSLEKIEADQPEKVGAASSSAPSE</sequence>
<feature type="region of interest" description="Disordered" evidence="1">
    <location>
        <begin position="103"/>
        <end position="137"/>
    </location>
</feature>
<keyword evidence="3" id="KW-1185">Reference proteome</keyword>
<gene>
    <name evidence="2" type="ORF">GM1_004_02240</name>
</gene>
<dbReference type="RefSeq" id="WP_008376910.1">
    <property type="nucleotide sequence ID" value="NZ_BAOP01000004.1"/>
</dbReference>
<dbReference type="eggNOG" id="ENOG5031VYY">
    <property type="taxonomic scope" value="Bacteria"/>
</dbReference>
<evidence type="ECO:0000313" key="2">
    <source>
        <dbReference type="EMBL" id="GAC78779.1"/>
    </source>
</evidence>
<feature type="region of interest" description="Disordered" evidence="1">
    <location>
        <begin position="39"/>
        <end position="59"/>
    </location>
</feature>
<evidence type="ECO:0000313" key="3">
    <source>
        <dbReference type="Proteomes" id="UP000035009"/>
    </source>
</evidence>
<feature type="compositionally biased region" description="Basic and acidic residues" evidence="1">
    <location>
        <begin position="106"/>
        <end position="121"/>
    </location>
</feature>
<accession>M3VDW8</accession>
<evidence type="ECO:0000256" key="1">
    <source>
        <dbReference type="SAM" id="MobiDB-lite"/>
    </source>
</evidence>
<reference evidence="2 3" key="1">
    <citation type="submission" date="2013-02" db="EMBL/GenBank/DDBJ databases">
        <title>Whole genome shotgun sequence of Gordonia malaquae NBRC 108250.</title>
        <authorList>
            <person name="Yoshida I."/>
            <person name="Hosoyama A."/>
            <person name="Tsuchikane K."/>
            <person name="Ando Y."/>
            <person name="Baba S."/>
            <person name="Ohji S."/>
            <person name="Hamada M."/>
            <person name="Tamura T."/>
            <person name="Yamazoe A."/>
            <person name="Yamazaki S."/>
            <person name="Fujita N."/>
        </authorList>
    </citation>
    <scope>NUCLEOTIDE SEQUENCE [LARGE SCALE GENOMIC DNA]</scope>
    <source>
        <strain evidence="2 3">NBRC 108250</strain>
    </source>
</reference>
<dbReference type="STRING" id="410332.SAMN04488550_2907"/>
<proteinExistence type="predicted"/>
<dbReference type="Proteomes" id="UP000035009">
    <property type="component" value="Unassembled WGS sequence"/>
</dbReference>
<dbReference type="OrthoDB" id="4384728at2"/>
<organism evidence="2 3">
    <name type="scientific">Gordonia malaquae NBRC 108250</name>
    <dbReference type="NCBI Taxonomy" id="1223542"/>
    <lineage>
        <taxon>Bacteria</taxon>
        <taxon>Bacillati</taxon>
        <taxon>Actinomycetota</taxon>
        <taxon>Actinomycetes</taxon>
        <taxon>Mycobacteriales</taxon>
        <taxon>Gordoniaceae</taxon>
        <taxon>Gordonia</taxon>
    </lineage>
</organism>
<name>M3VDW8_GORML</name>
<feature type="compositionally biased region" description="Low complexity" evidence="1">
    <location>
        <begin position="43"/>
        <end position="58"/>
    </location>
</feature>
<dbReference type="EMBL" id="BAOP01000004">
    <property type="protein sequence ID" value="GAC78779.1"/>
    <property type="molecule type" value="Genomic_DNA"/>
</dbReference>
<protein>
    <submittedName>
        <fullName evidence="2">Uncharacterized protein</fullName>
    </submittedName>
</protein>
<dbReference type="AlphaFoldDB" id="M3VDW8"/>
<comment type="caution">
    <text evidence="2">The sequence shown here is derived from an EMBL/GenBank/DDBJ whole genome shotgun (WGS) entry which is preliminary data.</text>
</comment>